<dbReference type="InterPro" id="IPR019734">
    <property type="entry name" value="TPR_rpt"/>
</dbReference>
<dbReference type="SMART" id="SM00267">
    <property type="entry name" value="GGDEF"/>
    <property type="match status" value="1"/>
</dbReference>
<dbReference type="SUPFAM" id="SSF48452">
    <property type="entry name" value="TPR-like"/>
    <property type="match status" value="2"/>
</dbReference>
<keyword evidence="3" id="KW-0802">TPR repeat</keyword>
<dbReference type="SUPFAM" id="SSF55073">
    <property type="entry name" value="Nucleotide cyclase"/>
    <property type="match status" value="1"/>
</dbReference>
<evidence type="ECO:0000256" key="4">
    <source>
        <dbReference type="SAM" id="Coils"/>
    </source>
</evidence>
<dbReference type="PROSITE" id="PS50005">
    <property type="entry name" value="TPR"/>
    <property type="match status" value="1"/>
</dbReference>
<feature type="domain" description="GGDEF" evidence="6">
    <location>
        <begin position="555"/>
        <end position="687"/>
    </location>
</feature>
<dbReference type="AlphaFoldDB" id="A0A166YLG7"/>
<dbReference type="GO" id="GO:0052621">
    <property type="term" value="F:diguanylate cyclase activity"/>
    <property type="evidence" value="ECO:0007669"/>
    <property type="project" value="UniProtKB-EC"/>
</dbReference>
<dbReference type="Gene3D" id="1.25.40.10">
    <property type="entry name" value="Tetratricopeptide repeat domain"/>
    <property type="match status" value="2"/>
</dbReference>
<dbReference type="Gene3D" id="3.30.70.270">
    <property type="match status" value="1"/>
</dbReference>
<keyword evidence="5" id="KW-0812">Transmembrane</keyword>
<feature type="coiled-coil region" evidence="4">
    <location>
        <begin position="459"/>
        <end position="495"/>
    </location>
</feature>
<evidence type="ECO:0000259" key="6">
    <source>
        <dbReference type="PROSITE" id="PS50887"/>
    </source>
</evidence>
<gene>
    <name evidence="7" type="ORF">N482_19455</name>
</gene>
<dbReference type="InterPro" id="IPR050469">
    <property type="entry name" value="Diguanylate_Cyclase"/>
</dbReference>
<keyword evidence="4" id="KW-0175">Coiled coil</keyword>
<reference evidence="7 8" key="1">
    <citation type="submission" date="2013-07" db="EMBL/GenBank/DDBJ databases">
        <title>Comparative Genomic and Metabolomic Analysis of Twelve Strains of Pseudoalteromonas luteoviolacea.</title>
        <authorList>
            <person name="Vynne N.G."/>
            <person name="Mansson M."/>
            <person name="Gram L."/>
        </authorList>
    </citation>
    <scope>NUCLEOTIDE SEQUENCE [LARGE SCALE GENOMIC DNA]</scope>
    <source>
        <strain evidence="7 8">NCIMB 1942</strain>
    </source>
</reference>
<dbReference type="EC" id="2.7.7.65" evidence="1"/>
<feature type="repeat" description="TPR" evidence="3">
    <location>
        <begin position="257"/>
        <end position="290"/>
    </location>
</feature>
<evidence type="ECO:0000256" key="5">
    <source>
        <dbReference type="SAM" id="Phobius"/>
    </source>
</evidence>
<dbReference type="InterPro" id="IPR011990">
    <property type="entry name" value="TPR-like_helical_dom_sf"/>
</dbReference>
<dbReference type="PATRIC" id="fig|1365253.3.peg.4738"/>
<accession>A0A166YLG7</accession>
<name>A0A166YLG7_9GAMM</name>
<evidence type="ECO:0000256" key="2">
    <source>
        <dbReference type="ARBA" id="ARBA00034247"/>
    </source>
</evidence>
<dbReference type="Pfam" id="PF13424">
    <property type="entry name" value="TPR_12"/>
    <property type="match status" value="2"/>
</dbReference>
<feature type="transmembrane region" description="Helical" evidence="5">
    <location>
        <begin position="500"/>
        <end position="520"/>
    </location>
</feature>
<comment type="caution">
    <text evidence="7">The sequence shown here is derived from an EMBL/GenBank/DDBJ whole genome shotgun (WGS) entry which is preliminary data.</text>
</comment>
<dbReference type="InterPro" id="IPR000160">
    <property type="entry name" value="GGDEF_dom"/>
</dbReference>
<dbReference type="NCBIfam" id="TIGR00254">
    <property type="entry name" value="GGDEF"/>
    <property type="match status" value="1"/>
</dbReference>
<dbReference type="Proteomes" id="UP000076587">
    <property type="component" value="Unassembled WGS sequence"/>
</dbReference>
<dbReference type="Pfam" id="PF00990">
    <property type="entry name" value="GGDEF"/>
    <property type="match status" value="1"/>
</dbReference>
<dbReference type="PANTHER" id="PTHR45138">
    <property type="entry name" value="REGULATORY COMPONENTS OF SENSORY TRANSDUCTION SYSTEM"/>
    <property type="match status" value="1"/>
</dbReference>
<dbReference type="SMART" id="SM00028">
    <property type="entry name" value="TPR"/>
    <property type="match status" value="4"/>
</dbReference>
<dbReference type="PROSITE" id="PS50887">
    <property type="entry name" value="GGDEF"/>
    <property type="match status" value="1"/>
</dbReference>
<protein>
    <recommendedName>
        <fullName evidence="1">diguanylate cyclase</fullName>
        <ecNumber evidence="1">2.7.7.65</ecNumber>
    </recommendedName>
</protein>
<evidence type="ECO:0000313" key="8">
    <source>
        <dbReference type="Proteomes" id="UP000076587"/>
    </source>
</evidence>
<dbReference type="OrthoDB" id="5906165at2"/>
<dbReference type="InterPro" id="IPR029787">
    <property type="entry name" value="Nucleotide_cyclase"/>
</dbReference>
<proteinExistence type="predicted"/>
<dbReference type="PANTHER" id="PTHR45138:SF9">
    <property type="entry name" value="DIGUANYLATE CYCLASE DGCM-RELATED"/>
    <property type="match status" value="1"/>
</dbReference>
<evidence type="ECO:0000256" key="3">
    <source>
        <dbReference type="PROSITE-ProRule" id="PRU00339"/>
    </source>
</evidence>
<evidence type="ECO:0000313" key="7">
    <source>
        <dbReference type="EMBL" id="KZN42988.1"/>
    </source>
</evidence>
<organism evidence="7 8">
    <name type="scientific">Pseudoalteromonas luteoviolacea NCIMB 1942</name>
    <dbReference type="NCBI Taxonomy" id="1365253"/>
    <lineage>
        <taxon>Bacteria</taxon>
        <taxon>Pseudomonadati</taxon>
        <taxon>Pseudomonadota</taxon>
        <taxon>Gammaproteobacteria</taxon>
        <taxon>Alteromonadales</taxon>
        <taxon>Pseudoalteromonadaceae</taxon>
        <taxon>Pseudoalteromonas</taxon>
    </lineage>
</organism>
<keyword evidence="5" id="KW-1133">Transmembrane helix</keyword>
<dbReference type="InterPro" id="IPR043128">
    <property type="entry name" value="Rev_trsase/Diguanyl_cyclase"/>
</dbReference>
<dbReference type="CDD" id="cd01949">
    <property type="entry name" value="GGDEF"/>
    <property type="match status" value="1"/>
</dbReference>
<keyword evidence="5" id="KW-0472">Membrane</keyword>
<sequence>MKLKTPALLAFLLTRLSITNHNNLLTVKSPTDYVNIRNYLYFRSEFLHIFVVLSLLLIAPLPLLSSPHSESSWQPIYDKLRADDTRLAFQFLQQQVNTLKPGSERIYVGATLARTAIALQEGKSLATSIQYSNDINDEILKHIISGLLFARKNVYSQTIGEFKQAISKAYTLEDPAVIATVELFYINVKISLANYVQLTHHIKEVERNIQQMNNLFWGVNSLHNVKALNANFNGDHAMAIEMYQQAIANTVHEENKSPYYNNLALTYLDLGNFVDATKYLKKSLKLRKQQNNQFKIALTMLNLGIVASRANQHDEALTWLDKAYQLYVEFDNAYRKAYTLVQKAKVYTKLKQTTKATNAIDQALSLISVTDNINLITDIRIHAAENMLTLGKVDEAIKQAQIAHDLAMSVNDKAHLIQSLELLSELTAKLGDFEQAYQFNTKLLMEKEKLNAKKSMQAMIALESELEVTAQQLENVRLEKSNNLQQQQISRLEERQQYQAVIIVFSLFLLFLLFLTLRGYSKHKYRAQHDNLTGALNRGAFVSRVTRFGAPALGKKHGLVLFDLDHFKQVNDVYGHPTGDLVLEQTAELVNNFFPKTTLFARFGGEEFMLFIPNVSDVELHQLTNQFRENLSTHEITNEMKKKLNVTASFSTLAYQNHLSNLNKIYSKLDVALYDAKRSGRNRVVKA</sequence>
<evidence type="ECO:0000256" key="1">
    <source>
        <dbReference type="ARBA" id="ARBA00012528"/>
    </source>
</evidence>
<comment type="catalytic activity">
    <reaction evidence="2">
        <text>2 GTP = 3',3'-c-di-GMP + 2 diphosphate</text>
        <dbReference type="Rhea" id="RHEA:24898"/>
        <dbReference type="ChEBI" id="CHEBI:33019"/>
        <dbReference type="ChEBI" id="CHEBI:37565"/>
        <dbReference type="ChEBI" id="CHEBI:58805"/>
        <dbReference type="EC" id="2.7.7.65"/>
    </reaction>
</comment>
<dbReference type="EMBL" id="AUXT01000210">
    <property type="protein sequence ID" value="KZN42988.1"/>
    <property type="molecule type" value="Genomic_DNA"/>
</dbReference>